<evidence type="ECO:0008006" key="3">
    <source>
        <dbReference type="Google" id="ProtNLM"/>
    </source>
</evidence>
<organism evidence="1 2">
    <name type="scientific">Marivirga sericea</name>
    <dbReference type="NCBI Taxonomy" id="1028"/>
    <lineage>
        <taxon>Bacteria</taxon>
        <taxon>Pseudomonadati</taxon>
        <taxon>Bacteroidota</taxon>
        <taxon>Cytophagia</taxon>
        <taxon>Cytophagales</taxon>
        <taxon>Marivirgaceae</taxon>
        <taxon>Marivirga</taxon>
    </lineage>
</organism>
<name>A0A1X7IKX0_9BACT</name>
<dbReference type="EMBL" id="FXAW01000001">
    <property type="protein sequence ID" value="SMG15168.1"/>
    <property type="molecule type" value="Genomic_DNA"/>
</dbReference>
<evidence type="ECO:0000313" key="1">
    <source>
        <dbReference type="EMBL" id="SMG15168.1"/>
    </source>
</evidence>
<reference evidence="2" key="1">
    <citation type="submission" date="2017-04" db="EMBL/GenBank/DDBJ databases">
        <authorList>
            <person name="Varghese N."/>
            <person name="Submissions S."/>
        </authorList>
    </citation>
    <scope>NUCLEOTIDE SEQUENCE [LARGE SCALE GENOMIC DNA]</scope>
    <source>
        <strain evidence="2">DSM 4125</strain>
    </source>
</reference>
<keyword evidence="2" id="KW-1185">Reference proteome</keyword>
<accession>A0A1X7IKX0</accession>
<sequence length="175" mass="20038">MLETLVTSKTRIKLLLKFFLNSQTKSYLRSLEGEFGESTNAIRLELNKFEEAGMLKTDMEGNKKLYQANTQHPLFGDIHNIMKKYIGIDRVIEQIIGNVGELDKVYLIGEYAKGVDSGIIDFLLVGSKFNYDYIANMTNIAEKKIDRKIRFLYMNPEEFVGQVPTAEAGLLLWEN</sequence>
<dbReference type="RefSeq" id="WP_085515716.1">
    <property type="nucleotide sequence ID" value="NZ_FXAW01000001.1"/>
</dbReference>
<gene>
    <name evidence="1" type="ORF">SAMN05661096_00733</name>
</gene>
<evidence type="ECO:0000313" key="2">
    <source>
        <dbReference type="Proteomes" id="UP000193804"/>
    </source>
</evidence>
<dbReference type="Proteomes" id="UP000193804">
    <property type="component" value="Unassembled WGS sequence"/>
</dbReference>
<dbReference type="AlphaFoldDB" id="A0A1X7IKX0"/>
<dbReference type="STRING" id="1028.SAMN05661096_00733"/>
<protein>
    <recommendedName>
        <fullName evidence="3">Transcriptional regulator</fullName>
    </recommendedName>
</protein>
<proteinExistence type="predicted"/>
<dbReference type="OrthoDB" id="9793352at2"/>